<evidence type="ECO:0000313" key="9">
    <source>
        <dbReference type="Proteomes" id="UP000305888"/>
    </source>
</evidence>
<keyword evidence="7" id="KW-0732">Signal</keyword>
<keyword evidence="5" id="KW-0862">Zinc</keyword>
<dbReference type="GO" id="GO:0046872">
    <property type="term" value="F:metal ion binding"/>
    <property type="evidence" value="ECO:0007669"/>
    <property type="project" value="UniProtKB-KW"/>
</dbReference>
<proteinExistence type="predicted"/>
<keyword evidence="9" id="KW-1185">Reference proteome</keyword>
<dbReference type="InterPro" id="IPR011055">
    <property type="entry name" value="Dup_hybrid_motif"/>
</dbReference>
<dbReference type="AlphaFoldDB" id="A0A5B8FI88"/>
<evidence type="ECO:0000256" key="1">
    <source>
        <dbReference type="ARBA" id="ARBA00001947"/>
    </source>
</evidence>
<protein>
    <submittedName>
        <fullName evidence="8">Peptidase M23</fullName>
    </submittedName>
</protein>
<dbReference type="GO" id="GO:0006508">
    <property type="term" value="P:proteolysis"/>
    <property type="evidence" value="ECO:0007669"/>
    <property type="project" value="UniProtKB-KW"/>
</dbReference>
<evidence type="ECO:0000256" key="5">
    <source>
        <dbReference type="ARBA" id="ARBA00022833"/>
    </source>
</evidence>
<gene>
    <name evidence="8" type="ORF">FDP22_17845</name>
</gene>
<evidence type="ECO:0000256" key="4">
    <source>
        <dbReference type="ARBA" id="ARBA00022801"/>
    </source>
</evidence>
<evidence type="ECO:0000256" key="2">
    <source>
        <dbReference type="ARBA" id="ARBA00022670"/>
    </source>
</evidence>
<dbReference type="PANTHER" id="PTHR21666">
    <property type="entry name" value="PEPTIDASE-RELATED"/>
    <property type="match status" value="1"/>
</dbReference>
<dbReference type="OrthoDB" id="9809144at2"/>
<dbReference type="SUPFAM" id="SSF51261">
    <property type="entry name" value="Duplicated hybrid motif"/>
    <property type="match status" value="1"/>
</dbReference>
<keyword evidence="6" id="KW-0482">Metalloprotease</keyword>
<evidence type="ECO:0000256" key="3">
    <source>
        <dbReference type="ARBA" id="ARBA00022723"/>
    </source>
</evidence>
<evidence type="ECO:0000313" key="8">
    <source>
        <dbReference type="EMBL" id="QDL93481.1"/>
    </source>
</evidence>
<comment type="cofactor">
    <cofactor evidence="1">
        <name>Zn(2+)</name>
        <dbReference type="ChEBI" id="CHEBI:29105"/>
    </cofactor>
</comment>
<name>A0A5B8FI88_9RHOB</name>
<feature type="signal peptide" evidence="7">
    <location>
        <begin position="1"/>
        <end position="23"/>
    </location>
</feature>
<keyword evidence="4" id="KW-0378">Hydrolase</keyword>
<dbReference type="KEGG" id="ppru:FDP22_17845"/>
<dbReference type="RefSeq" id="WP_138575880.1">
    <property type="nucleotide sequence ID" value="NZ_CP040818.1"/>
</dbReference>
<evidence type="ECO:0000256" key="6">
    <source>
        <dbReference type="ARBA" id="ARBA00023049"/>
    </source>
</evidence>
<accession>A0A5B8FI88</accession>
<dbReference type="Proteomes" id="UP000305888">
    <property type="component" value="Chromosome"/>
</dbReference>
<dbReference type="PANTHER" id="PTHR21666:SF288">
    <property type="entry name" value="CELL DIVISION PROTEIN YTFB"/>
    <property type="match status" value="1"/>
</dbReference>
<reference evidence="8 9" key="1">
    <citation type="submission" date="2019-06" db="EMBL/GenBank/DDBJ databases">
        <title>Genome sequence of Rhodobacteraceae bacterium D4M1.</title>
        <authorList>
            <person name="Cao J."/>
        </authorList>
    </citation>
    <scope>NUCLEOTIDE SEQUENCE [LARGE SCALE GENOMIC DNA]</scope>
    <source>
        <strain evidence="8 9">D4M1</strain>
    </source>
</reference>
<dbReference type="Gene3D" id="2.70.70.10">
    <property type="entry name" value="Glucose Permease (Domain IIA)"/>
    <property type="match status" value="1"/>
</dbReference>
<dbReference type="GO" id="GO:0004222">
    <property type="term" value="F:metalloendopeptidase activity"/>
    <property type="evidence" value="ECO:0007669"/>
    <property type="project" value="TreeGrafter"/>
</dbReference>
<dbReference type="InterPro" id="IPR050570">
    <property type="entry name" value="Cell_wall_metabolism_enzyme"/>
</dbReference>
<keyword evidence="2" id="KW-0645">Protease</keyword>
<keyword evidence="3" id="KW-0479">Metal-binding</keyword>
<organism evidence="8 9">
    <name type="scientific">Paroceanicella profunda</name>
    <dbReference type="NCBI Taxonomy" id="2579971"/>
    <lineage>
        <taxon>Bacteria</taxon>
        <taxon>Pseudomonadati</taxon>
        <taxon>Pseudomonadota</taxon>
        <taxon>Alphaproteobacteria</taxon>
        <taxon>Rhodobacterales</taxon>
        <taxon>Paracoccaceae</taxon>
        <taxon>Paroceanicella</taxon>
    </lineage>
</organism>
<evidence type="ECO:0000256" key="7">
    <source>
        <dbReference type="SAM" id="SignalP"/>
    </source>
</evidence>
<dbReference type="EMBL" id="CP040818">
    <property type="protein sequence ID" value="QDL93481.1"/>
    <property type="molecule type" value="Genomic_DNA"/>
</dbReference>
<feature type="chain" id="PRO_5022861278" evidence="7">
    <location>
        <begin position="24"/>
        <end position="380"/>
    </location>
</feature>
<sequence length="380" mass="39501">MRAARALALGAAVLLAGAGGAAALEDPISQAGRAADKVTAAAANLAAAGDSQNRLAAYGQAVQAYEAGLAAVRDGMRALSGRISELQARIDSRSDELSNILGLLQIVERSPTPVQLLHPSGPLGAARAAHLMADISPALESELIQLQTILAEMEALRESQDKARASLRAGLAGVQNARAALAEALSERTPGPAADPGEIDALRSGAISLRDFAETLKDAPGGGLEDSHFETAKGALHLPVAGKLLRGFGQKDASGLARPGIILQAPAHAIVTTPWRATLRYAGEFLDYGEIAILEPQEGYLLILAGLGSIDRRVGEVLEKGEPVGTLGGLQPDAEEFLIDGTAGNREIRSETLYMELRIDGEPVDPTTWFGLAPEQEGSQ</sequence>